<keyword evidence="12 21" id="KW-0067">ATP-binding</keyword>
<keyword evidence="7 24" id="KW-0812">Transmembrane</keyword>
<dbReference type="InterPro" id="IPR036116">
    <property type="entry name" value="FN3_sf"/>
</dbReference>
<dbReference type="InterPro" id="IPR001660">
    <property type="entry name" value="SAM"/>
</dbReference>
<dbReference type="PANTHER" id="PTHR46877:SF9">
    <property type="entry name" value="EPHRIN TYPE-A RECEPTOR 7"/>
    <property type="match status" value="1"/>
</dbReference>
<evidence type="ECO:0000256" key="17">
    <source>
        <dbReference type="ARBA" id="ARBA00023170"/>
    </source>
</evidence>
<evidence type="ECO:0000256" key="24">
    <source>
        <dbReference type="SAM" id="Phobius"/>
    </source>
</evidence>
<evidence type="ECO:0000256" key="1">
    <source>
        <dbReference type="ARBA" id="ARBA00004251"/>
    </source>
</evidence>
<dbReference type="FunFam" id="1.10.510.10:FF:000130">
    <property type="entry name" value="Ephrin type-A receptor 7"/>
    <property type="match status" value="1"/>
</dbReference>
<feature type="signal peptide" evidence="25">
    <location>
        <begin position="1"/>
        <end position="34"/>
    </location>
</feature>
<evidence type="ECO:0000256" key="4">
    <source>
        <dbReference type="ARBA" id="ARBA00022475"/>
    </source>
</evidence>
<evidence type="ECO:0000256" key="3">
    <source>
        <dbReference type="ARBA" id="ARBA00022473"/>
    </source>
</evidence>
<dbReference type="SUPFAM" id="SSF49265">
    <property type="entry name" value="Fibronectin type III"/>
    <property type="match status" value="1"/>
</dbReference>
<feature type="domain" description="Fibronectin type-III" evidence="28">
    <location>
        <begin position="436"/>
        <end position="529"/>
    </location>
</feature>
<organism evidence="30 31">
    <name type="scientific">Scophthalmus maximus</name>
    <name type="common">Turbot</name>
    <name type="synonym">Psetta maxima</name>
    <dbReference type="NCBI Taxonomy" id="52904"/>
    <lineage>
        <taxon>Eukaryota</taxon>
        <taxon>Metazoa</taxon>
        <taxon>Chordata</taxon>
        <taxon>Craniata</taxon>
        <taxon>Vertebrata</taxon>
        <taxon>Euteleostomi</taxon>
        <taxon>Actinopterygii</taxon>
        <taxon>Neopterygii</taxon>
        <taxon>Teleostei</taxon>
        <taxon>Neoteleostei</taxon>
        <taxon>Acanthomorphata</taxon>
        <taxon>Carangaria</taxon>
        <taxon>Pleuronectiformes</taxon>
        <taxon>Pleuronectoidei</taxon>
        <taxon>Scophthalmidae</taxon>
        <taxon>Scophthalmus</taxon>
    </lineage>
</organism>
<keyword evidence="4" id="KW-1003">Cell membrane</keyword>
<dbReference type="FunFam" id="2.60.120.260:FF:000001">
    <property type="entry name" value="Ephrin type-A receptor 7"/>
    <property type="match status" value="1"/>
</dbReference>
<keyword evidence="11" id="KW-0418">Kinase</keyword>
<evidence type="ECO:0000256" key="25">
    <source>
        <dbReference type="SAM" id="SignalP"/>
    </source>
</evidence>
<dbReference type="PRINTS" id="PR00109">
    <property type="entry name" value="TYRKINASE"/>
</dbReference>
<feature type="domain" description="Fibronectin type-III" evidence="28">
    <location>
        <begin position="325"/>
        <end position="435"/>
    </location>
</feature>
<feature type="domain" description="Eph LBD" evidence="29">
    <location>
        <begin position="26"/>
        <end position="204"/>
    </location>
</feature>
<dbReference type="Pfam" id="PF07714">
    <property type="entry name" value="PK_Tyr_Ser-Thr"/>
    <property type="match status" value="1"/>
</dbReference>
<dbReference type="InterPro" id="IPR013783">
    <property type="entry name" value="Ig-like_fold"/>
</dbReference>
<dbReference type="GO" id="GO:0005005">
    <property type="term" value="F:transmembrane-ephrin receptor activity"/>
    <property type="evidence" value="ECO:0007669"/>
    <property type="project" value="TreeGrafter"/>
</dbReference>
<feature type="domain" description="Protein kinase" evidence="26">
    <location>
        <begin position="608"/>
        <end position="869"/>
    </location>
</feature>
<evidence type="ECO:0000256" key="18">
    <source>
        <dbReference type="ARBA" id="ARBA00023180"/>
    </source>
</evidence>
<evidence type="ECO:0000256" key="14">
    <source>
        <dbReference type="ARBA" id="ARBA00022989"/>
    </source>
</evidence>
<dbReference type="InterPro" id="IPR016257">
    <property type="entry name" value="Tyr_kinase_ephrin_rcpt"/>
</dbReference>
<keyword evidence="5" id="KW-0597">Phosphoprotein</keyword>
<keyword evidence="17" id="KW-0675">Receptor</keyword>
<evidence type="ECO:0000256" key="16">
    <source>
        <dbReference type="ARBA" id="ARBA00023137"/>
    </source>
</evidence>
<gene>
    <name evidence="30" type="primary">epha7</name>
</gene>
<evidence type="ECO:0000256" key="15">
    <source>
        <dbReference type="ARBA" id="ARBA00023136"/>
    </source>
</evidence>
<keyword evidence="3" id="KW-0217">Developmental protein</keyword>
<dbReference type="InterPro" id="IPR001090">
    <property type="entry name" value="Ephrin_rcpt_lig-bd_dom"/>
</dbReference>
<comment type="catalytic activity">
    <reaction evidence="19">
        <text>L-tyrosyl-[protein] + ATP = O-phospho-L-tyrosyl-[protein] + ADP + H(+)</text>
        <dbReference type="Rhea" id="RHEA:10596"/>
        <dbReference type="Rhea" id="RHEA-COMP:10136"/>
        <dbReference type="Rhea" id="RHEA-COMP:20101"/>
        <dbReference type="ChEBI" id="CHEBI:15378"/>
        <dbReference type="ChEBI" id="CHEBI:30616"/>
        <dbReference type="ChEBI" id="CHEBI:46858"/>
        <dbReference type="ChEBI" id="CHEBI:61978"/>
        <dbReference type="ChEBI" id="CHEBI:456216"/>
        <dbReference type="EC" id="2.7.10.1"/>
    </reaction>
</comment>
<evidence type="ECO:0000259" key="29">
    <source>
        <dbReference type="PROSITE" id="PS51550"/>
    </source>
</evidence>
<dbReference type="Pfam" id="PF00041">
    <property type="entry name" value="fn3"/>
    <property type="match status" value="2"/>
</dbReference>
<feature type="transmembrane region" description="Helical" evidence="24">
    <location>
        <begin position="544"/>
        <end position="567"/>
    </location>
</feature>
<dbReference type="FunFam" id="2.10.50.10:FF:000001">
    <property type="entry name" value="Ephrin type-A receptor 5"/>
    <property type="match status" value="1"/>
</dbReference>
<dbReference type="Pfam" id="PF07647">
    <property type="entry name" value="SAM_2"/>
    <property type="match status" value="1"/>
</dbReference>
<dbReference type="Gene3D" id="2.10.50.10">
    <property type="entry name" value="Tumor Necrosis Factor Receptor, subunit A, domain 2"/>
    <property type="match status" value="1"/>
</dbReference>
<evidence type="ECO:0000256" key="12">
    <source>
        <dbReference type="ARBA" id="ARBA00022840"/>
    </source>
</evidence>
<evidence type="ECO:0000256" key="21">
    <source>
        <dbReference type="PIRSR" id="PIRSR000666-2"/>
    </source>
</evidence>
<evidence type="ECO:0000256" key="11">
    <source>
        <dbReference type="ARBA" id="ARBA00022777"/>
    </source>
</evidence>
<dbReference type="PRINTS" id="PR00014">
    <property type="entry name" value="FNTYPEIII"/>
</dbReference>
<comment type="subcellular location">
    <subcellularLocation>
        <location evidence="1">Cell membrane</location>
        <topology evidence="1">Single-pass type I membrane protein</topology>
    </subcellularLocation>
</comment>
<dbReference type="InterPro" id="IPR003961">
    <property type="entry name" value="FN3_dom"/>
</dbReference>
<dbReference type="GO" id="GO:0005886">
    <property type="term" value="C:plasma membrane"/>
    <property type="evidence" value="ECO:0007669"/>
    <property type="project" value="UniProtKB-SubCell"/>
</dbReference>
<dbReference type="Pfam" id="PF01404">
    <property type="entry name" value="Ephrin_lbd"/>
    <property type="match status" value="1"/>
</dbReference>
<dbReference type="SUPFAM" id="SSF56112">
    <property type="entry name" value="Protein kinase-like (PK-like)"/>
    <property type="match status" value="1"/>
</dbReference>
<evidence type="ECO:0000256" key="19">
    <source>
        <dbReference type="ARBA" id="ARBA00051243"/>
    </source>
</evidence>
<keyword evidence="18" id="KW-0325">Glycoprotein</keyword>
<keyword evidence="15 24" id="KW-0472">Membrane</keyword>
<feature type="domain" description="SAM" evidence="27">
    <location>
        <begin position="898"/>
        <end position="933"/>
    </location>
</feature>
<keyword evidence="8 25" id="KW-0732">Signal</keyword>
<feature type="binding site" evidence="21">
    <location>
        <begin position="614"/>
        <end position="622"/>
    </location>
    <ligand>
        <name>ATP</name>
        <dbReference type="ChEBI" id="CHEBI:30616"/>
    </ligand>
</feature>
<dbReference type="PROSITE" id="PS50105">
    <property type="entry name" value="SAM_DOMAIN"/>
    <property type="match status" value="1"/>
</dbReference>
<evidence type="ECO:0000256" key="6">
    <source>
        <dbReference type="ARBA" id="ARBA00022679"/>
    </source>
</evidence>
<dbReference type="EC" id="2.7.10.1" evidence="2"/>
<dbReference type="Gene3D" id="3.30.200.20">
    <property type="entry name" value="Phosphorylase Kinase, domain 1"/>
    <property type="match status" value="1"/>
</dbReference>
<dbReference type="InterPro" id="IPR001426">
    <property type="entry name" value="Tyr_kinase_rcpt_V_CS"/>
</dbReference>
<dbReference type="CDD" id="cd05066">
    <property type="entry name" value="PTKc_EphR_A"/>
    <property type="match status" value="1"/>
</dbReference>
<dbReference type="Gene3D" id="1.10.150.50">
    <property type="entry name" value="Transcription Factor, Ets-1"/>
    <property type="match status" value="1"/>
</dbReference>
<evidence type="ECO:0000256" key="2">
    <source>
        <dbReference type="ARBA" id="ARBA00011902"/>
    </source>
</evidence>
<dbReference type="SUPFAM" id="SSF49785">
    <property type="entry name" value="Galactose-binding domain-like"/>
    <property type="match status" value="1"/>
</dbReference>
<keyword evidence="14 24" id="KW-1133">Transmembrane helix</keyword>
<reference evidence="30" key="2">
    <citation type="submission" date="2025-08" db="UniProtKB">
        <authorList>
            <consortium name="Ensembl"/>
        </authorList>
    </citation>
    <scope>IDENTIFICATION</scope>
</reference>
<dbReference type="Gene3D" id="1.10.510.10">
    <property type="entry name" value="Transferase(Phosphotransferase) domain 1"/>
    <property type="match status" value="1"/>
</dbReference>
<dbReference type="Gene3D" id="2.60.120.260">
    <property type="entry name" value="Galactose-binding domain-like"/>
    <property type="match status" value="1"/>
</dbReference>
<dbReference type="InterPro" id="IPR011009">
    <property type="entry name" value="Kinase-like_dom_sf"/>
</dbReference>
<dbReference type="Ensembl" id="ENSSMAT00000030199.2">
    <property type="protein sequence ID" value="ENSSMAP00000029830.2"/>
    <property type="gene ID" value="ENSSMAG00000018269.2"/>
</dbReference>
<dbReference type="Gene3D" id="2.60.40.10">
    <property type="entry name" value="Immunoglobulins"/>
    <property type="match status" value="2"/>
</dbReference>
<dbReference type="Pfam" id="PF07699">
    <property type="entry name" value="Ephrin_rec_like"/>
    <property type="match status" value="1"/>
</dbReference>
<dbReference type="InterPro" id="IPR017441">
    <property type="entry name" value="Protein_kinase_ATP_BS"/>
</dbReference>
<dbReference type="SUPFAM" id="SSF47769">
    <property type="entry name" value="SAM/Pointed domain"/>
    <property type="match status" value="1"/>
</dbReference>
<reference evidence="30" key="1">
    <citation type="submission" date="2023-05" db="EMBL/GenBank/DDBJ databases">
        <title>High-quality long-read genome of Scophthalmus maximus.</title>
        <authorList>
            <person name="Lien S."/>
            <person name="Martinez P."/>
        </authorList>
    </citation>
    <scope>NUCLEOTIDE SEQUENCE [LARGE SCALE GENOMIC DNA]</scope>
</reference>
<dbReference type="PIRSF" id="PIRSF000666">
    <property type="entry name" value="TyrPK_ephrin_receptor"/>
    <property type="match status" value="1"/>
</dbReference>
<dbReference type="Pfam" id="PF14575">
    <property type="entry name" value="EphA2_TM"/>
    <property type="match status" value="1"/>
</dbReference>
<dbReference type="PROSITE" id="PS00790">
    <property type="entry name" value="RECEPTOR_TYR_KIN_V_1"/>
    <property type="match status" value="1"/>
</dbReference>
<dbReference type="PANTHER" id="PTHR46877">
    <property type="entry name" value="EPH RECEPTOR A5"/>
    <property type="match status" value="1"/>
</dbReference>
<dbReference type="CDD" id="cd00063">
    <property type="entry name" value="FN3"/>
    <property type="match status" value="2"/>
</dbReference>
<feature type="disulfide bond" evidence="22">
    <location>
        <begin position="68"/>
        <end position="186"/>
    </location>
</feature>
<dbReference type="PROSITE" id="PS00109">
    <property type="entry name" value="PROTEIN_KINASE_TYR"/>
    <property type="match status" value="1"/>
</dbReference>
<feature type="active site" description="Proton acceptor" evidence="20">
    <location>
        <position position="733"/>
    </location>
</feature>
<keyword evidence="6" id="KW-0808">Transferase</keyword>
<evidence type="ECO:0000256" key="5">
    <source>
        <dbReference type="ARBA" id="ARBA00022553"/>
    </source>
</evidence>
<dbReference type="InterPro" id="IPR008266">
    <property type="entry name" value="Tyr_kinase_AS"/>
</dbReference>
<dbReference type="GO" id="GO:0005524">
    <property type="term" value="F:ATP binding"/>
    <property type="evidence" value="ECO:0007669"/>
    <property type="project" value="UniProtKB-UniRule"/>
</dbReference>
<evidence type="ECO:0000313" key="31">
    <source>
        <dbReference type="Proteomes" id="UP000694558"/>
    </source>
</evidence>
<dbReference type="GO" id="GO:0030425">
    <property type="term" value="C:dendrite"/>
    <property type="evidence" value="ECO:0007669"/>
    <property type="project" value="TreeGrafter"/>
</dbReference>
<dbReference type="InterPro" id="IPR050449">
    <property type="entry name" value="Ephrin_rcpt_TKs"/>
</dbReference>
<dbReference type="PROSITE" id="PS51550">
    <property type="entry name" value="EPH_LBD"/>
    <property type="match status" value="1"/>
</dbReference>
<dbReference type="FunFam" id="2.60.40.10:FF:000190">
    <property type="entry name" value="Ephrin type-A receptor 7"/>
    <property type="match status" value="1"/>
</dbReference>
<keyword evidence="10 21" id="KW-0547">Nucleotide-binding</keyword>
<evidence type="ECO:0000259" key="27">
    <source>
        <dbReference type="PROSITE" id="PS50105"/>
    </source>
</evidence>
<dbReference type="PROSITE" id="PS50853">
    <property type="entry name" value="FN3"/>
    <property type="match status" value="2"/>
</dbReference>
<keyword evidence="9" id="KW-0677">Repeat</keyword>
<evidence type="ECO:0000256" key="22">
    <source>
        <dbReference type="PIRSR" id="PIRSR000666-3"/>
    </source>
</evidence>
<dbReference type="PROSITE" id="PS00107">
    <property type="entry name" value="PROTEIN_KINASE_ATP"/>
    <property type="match status" value="1"/>
</dbReference>
<dbReference type="Gene3D" id="2.60.40.1770">
    <property type="entry name" value="ephrin a2 ectodomain"/>
    <property type="match status" value="1"/>
</dbReference>
<evidence type="ECO:0000256" key="8">
    <source>
        <dbReference type="ARBA" id="ARBA00022729"/>
    </source>
</evidence>
<dbReference type="InterPro" id="IPR000719">
    <property type="entry name" value="Prot_kinase_dom"/>
</dbReference>
<evidence type="ECO:0000259" key="28">
    <source>
        <dbReference type="PROSITE" id="PS50853"/>
    </source>
</evidence>
<proteinExistence type="predicted"/>
<evidence type="ECO:0000256" key="23">
    <source>
        <dbReference type="PROSITE-ProRule" id="PRU10141"/>
    </source>
</evidence>
<name>A0A8D3B7Q5_SCOMX</name>
<evidence type="ECO:0000256" key="9">
    <source>
        <dbReference type="ARBA" id="ARBA00022737"/>
    </source>
</evidence>
<feature type="disulfide bond" evidence="22">
    <location>
        <begin position="103"/>
        <end position="113"/>
    </location>
</feature>
<feature type="binding site" evidence="21 23">
    <location>
        <position position="640"/>
    </location>
    <ligand>
        <name>ATP</name>
        <dbReference type="ChEBI" id="CHEBI:30616"/>
    </ligand>
</feature>
<dbReference type="SMART" id="SM00219">
    <property type="entry name" value="TyrKc"/>
    <property type="match status" value="1"/>
</dbReference>
<accession>A0A8D3B7Q5</accession>
<dbReference type="InterPro" id="IPR027936">
    <property type="entry name" value="Eph_TM"/>
</dbReference>
<keyword evidence="16" id="KW-0829">Tyrosine-protein kinase</keyword>
<protein>
    <recommendedName>
        <fullName evidence="2">receptor protein-tyrosine kinase</fullName>
        <ecNumber evidence="2">2.7.10.1</ecNumber>
    </recommendedName>
</protein>
<dbReference type="InterPro" id="IPR020635">
    <property type="entry name" value="Tyr_kinase_cat_dom"/>
</dbReference>
<evidence type="ECO:0000256" key="13">
    <source>
        <dbReference type="ARBA" id="ARBA00022902"/>
    </source>
</evidence>
<dbReference type="PROSITE" id="PS50011">
    <property type="entry name" value="PROTEIN_KINASE_DOM"/>
    <property type="match status" value="1"/>
</dbReference>
<dbReference type="InterPro" id="IPR001245">
    <property type="entry name" value="Ser-Thr/Tyr_kinase_cat_dom"/>
</dbReference>
<dbReference type="FunFam" id="2.60.40.1770:FF:000001">
    <property type="entry name" value="Ephrin type-A receptor 5"/>
    <property type="match status" value="1"/>
</dbReference>
<dbReference type="AlphaFoldDB" id="A0A8D3B7Q5"/>
<dbReference type="SMART" id="SM01411">
    <property type="entry name" value="Ephrin_rec_like"/>
    <property type="match status" value="1"/>
</dbReference>
<evidence type="ECO:0000256" key="7">
    <source>
        <dbReference type="ARBA" id="ARBA00022692"/>
    </source>
</evidence>
<dbReference type="GO" id="GO:0007411">
    <property type="term" value="P:axon guidance"/>
    <property type="evidence" value="ECO:0007669"/>
    <property type="project" value="TreeGrafter"/>
</dbReference>
<feature type="chain" id="PRO_5034218636" description="receptor protein-tyrosine kinase" evidence="25">
    <location>
        <begin position="35"/>
        <end position="981"/>
    </location>
</feature>
<dbReference type="Proteomes" id="UP000694558">
    <property type="component" value="Chromosome 20"/>
</dbReference>
<keyword evidence="22" id="KW-1015">Disulfide bond</keyword>
<keyword evidence="13" id="KW-0524">Neurogenesis</keyword>
<dbReference type="CDD" id="cd00185">
    <property type="entry name" value="TNFRSF"/>
    <property type="match status" value="1"/>
</dbReference>
<evidence type="ECO:0000313" key="30">
    <source>
        <dbReference type="Ensembl" id="ENSSMAP00000029830.2"/>
    </source>
</evidence>
<dbReference type="InterPro" id="IPR008979">
    <property type="entry name" value="Galactose-bd-like_sf"/>
</dbReference>
<dbReference type="FunFam" id="3.30.200.20:FF:000001">
    <property type="entry name" value="Ephrin type-A receptor 5"/>
    <property type="match status" value="1"/>
</dbReference>
<dbReference type="SMART" id="SM00615">
    <property type="entry name" value="EPH_lbd"/>
    <property type="match status" value="1"/>
</dbReference>
<evidence type="ECO:0000256" key="20">
    <source>
        <dbReference type="PIRSR" id="PIRSR000666-1"/>
    </source>
</evidence>
<dbReference type="InterPro" id="IPR011641">
    <property type="entry name" value="Tyr-kin_ephrin_A/B_rcpt-like"/>
</dbReference>
<evidence type="ECO:0000259" key="26">
    <source>
        <dbReference type="PROSITE" id="PS50011"/>
    </source>
</evidence>
<sequence length="981" mass="109488">MCGLSLTPSPGAPVRFNHLPLGFLSLVILLDSKAQQTELEWISYPPNGWEEISGLDENYTPIRTYQVCQVMEPNQNNWLRTNWIEKGDAQRIFVELKFTLRDCNSLPGVVGTCKETFNLYYQETDSEVGRSLRENQYVKIDTIAADESFTQGDLGERKMKLNTELRIIGPLSRRGFYLAFQDVGACIALVSVKVYYKKCWSIIENLATFPDTVTGSEFSSLVEVEGTCVNDAEEEADNSPKMHCSAEGEWLVPIGKCICRAGFHQKGDACEPCGRGFYKSSSQDLQCSRCPAHSFNDREGSWRCDCEDGYYRALSDPPPVACTRPPSAPQNLVYNINQTSVSLEWGPPADTGGRNDVSYRVICRRCSWEPEECVPCGPNVGYSPAQTGLVDTYVTIMDLLAHANYTFEVEAVNGVSDLSRTQRLFAAVSIATGQAAPSQVSEVIREKVQQRSIQLSWQEPQQPNGVITEYEIKYFEKVSLQSICLSSKSTSATVNNLKPSTAYVFQIRAFTQAGYGTYGPILEITTKEEATGKAAIVSSEQNPVIIIAVVAVAGTIILVFMVFGFIIGRRYALAVKFPGTKTYIDPETYEDPNRAVHQFAKELDASCIKIERVIGAGEFGEVCSGRLKLPGKRDVAVAIKTLKVGYTEKQRRDFLCEASIMGQFDHPNVVHLEGVVTRGKPVMIVIEYMENGSLDGFLRKHDGQFTVIQLVGMLRGIAAGMRYLADMGYVHRDLAARNILVNSNLVCKVSDFGLSRVIDDDPEAVYTTSGGKIPVRWTAPEAIQYRKFTSASDVWSYGIVMWEVMSYGERPYWDMSNQDVIKAIEEGYRLPAPMDCPPGLHQLMLDCWQKDRAERPKFDQIVGILDKMIRNPNTLKTPVGTCTRPISPLLDQSTPDFTAFRSVGEWLEAIKMERYRDNFTAAGYGSLESVARIYSMSTALHCSVLTLLYVSRHPWLLKYTSKYPVVLIVAKHTVNKLSEII</sequence>
<dbReference type="InterPro" id="IPR013761">
    <property type="entry name" value="SAM/pointed_sf"/>
</dbReference>
<dbReference type="Pfam" id="PF25599">
    <property type="entry name" value="Ephrin_CRD"/>
    <property type="match status" value="1"/>
</dbReference>
<dbReference type="GeneTree" id="ENSGT00940000167164"/>
<evidence type="ECO:0000256" key="10">
    <source>
        <dbReference type="ARBA" id="ARBA00022741"/>
    </source>
</evidence>
<dbReference type="SMART" id="SM00060">
    <property type="entry name" value="FN3"/>
    <property type="match status" value="2"/>
</dbReference>